<dbReference type="Proteomes" id="UP001062846">
    <property type="component" value="Chromosome 3"/>
</dbReference>
<name>A0ACC0PEX4_RHOML</name>
<evidence type="ECO:0000313" key="2">
    <source>
        <dbReference type="Proteomes" id="UP001062846"/>
    </source>
</evidence>
<dbReference type="EMBL" id="CM046390">
    <property type="protein sequence ID" value="KAI8563228.1"/>
    <property type="molecule type" value="Genomic_DNA"/>
</dbReference>
<protein>
    <submittedName>
        <fullName evidence="1">Uncharacterized protein</fullName>
    </submittedName>
</protein>
<proteinExistence type="predicted"/>
<sequence>MEEEQGPNIVSMEGSNPSIDPIFDPLIGLNFEIESNFIDNHMMAEEKKDSVMDIVCWKPREDVSFSVYNGICFVVVGSGFCKPSFSRVFDVSGSNRTKPRIK</sequence>
<gene>
    <name evidence="1" type="ORF">RHMOL_Rhmol03G0096000</name>
</gene>
<comment type="caution">
    <text evidence="1">The sequence shown here is derived from an EMBL/GenBank/DDBJ whole genome shotgun (WGS) entry which is preliminary data.</text>
</comment>
<organism evidence="1 2">
    <name type="scientific">Rhododendron molle</name>
    <name type="common">Chinese azalea</name>
    <name type="synonym">Azalea mollis</name>
    <dbReference type="NCBI Taxonomy" id="49168"/>
    <lineage>
        <taxon>Eukaryota</taxon>
        <taxon>Viridiplantae</taxon>
        <taxon>Streptophyta</taxon>
        <taxon>Embryophyta</taxon>
        <taxon>Tracheophyta</taxon>
        <taxon>Spermatophyta</taxon>
        <taxon>Magnoliopsida</taxon>
        <taxon>eudicotyledons</taxon>
        <taxon>Gunneridae</taxon>
        <taxon>Pentapetalae</taxon>
        <taxon>asterids</taxon>
        <taxon>Ericales</taxon>
        <taxon>Ericaceae</taxon>
        <taxon>Ericoideae</taxon>
        <taxon>Rhodoreae</taxon>
        <taxon>Rhododendron</taxon>
    </lineage>
</organism>
<keyword evidence="2" id="KW-1185">Reference proteome</keyword>
<reference evidence="1" key="1">
    <citation type="submission" date="2022-02" db="EMBL/GenBank/DDBJ databases">
        <title>Plant Genome Project.</title>
        <authorList>
            <person name="Zhang R.-G."/>
        </authorList>
    </citation>
    <scope>NUCLEOTIDE SEQUENCE</scope>
    <source>
        <strain evidence="1">AT1</strain>
    </source>
</reference>
<evidence type="ECO:0000313" key="1">
    <source>
        <dbReference type="EMBL" id="KAI8563228.1"/>
    </source>
</evidence>
<accession>A0ACC0PEX4</accession>